<protein>
    <recommendedName>
        <fullName evidence="7">E2F/DP family winged-helix DNA-binding domain-containing protein</fullName>
    </recommendedName>
</protein>
<evidence type="ECO:0000259" key="7">
    <source>
        <dbReference type="SMART" id="SM01372"/>
    </source>
</evidence>
<dbReference type="OrthoDB" id="1743261at2759"/>
<keyword evidence="4 5" id="KW-0804">Transcription</keyword>
<reference evidence="8 9" key="1">
    <citation type="journal article" date="2013" name="BMC Genomics">
        <title>Reconstruction of the lipid metabolism for the microalga Monoraphidium neglectum from its genome sequence reveals characteristics suitable for biofuel production.</title>
        <authorList>
            <person name="Bogen C."/>
            <person name="Al-Dilaimi A."/>
            <person name="Albersmeier A."/>
            <person name="Wichmann J."/>
            <person name="Grundmann M."/>
            <person name="Rupp O."/>
            <person name="Lauersen K.J."/>
            <person name="Blifernez-Klassen O."/>
            <person name="Kalinowski J."/>
            <person name="Goesmann A."/>
            <person name="Mussgnug J.H."/>
            <person name="Kruse O."/>
        </authorList>
    </citation>
    <scope>NUCLEOTIDE SEQUENCE [LARGE SCALE GENOMIC DNA]</scope>
    <source>
        <strain evidence="8 9">SAG 48.87</strain>
    </source>
</reference>
<feature type="compositionally biased region" description="Acidic residues" evidence="6">
    <location>
        <begin position="1"/>
        <end position="10"/>
    </location>
</feature>
<evidence type="ECO:0000256" key="6">
    <source>
        <dbReference type="SAM" id="MobiDB-lite"/>
    </source>
</evidence>
<evidence type="ECO:0000313" key="9">
    <source>
        <dbReference type="Proteomes" id="UP000054498"/>
    </source>
</evidence>
<evidence type="ECO:0000256" key="1">
    <source>
        <dbReference type="ARBA" id="ARBA00010940"/>
    </source>
</evidence>
<evidence type="ECO:0000256" key="2">
    <source>
        <dbReference type="ARBA" id="ARBA00023015"/>
    </source>
</evidence>
<dbReference type="Gene3D" id="1.10.10.10">
    <property type="entry name" value="Winged helix-like DNA-binding domain superfamily/Winged helix DNA-binding domain"/>
    <property type="match status" value="1"/>
</dbReference>
<feature type="domain" description="E2F/DP family winged-helix DNA-binding" evidence="7">
    <location>
        <begin position="46"/>
        <end position="111"/>
    </location>
</feature>
<dbReference type="PANTHER" id="PTHR12081">
    <property type="entry name" value="TRANSCRIPTION FACTOR E2F"/>
    <property type="match status" value="1"/>
</dbReference>
<dbReference type="SUPFAM" id="SSF144074">
    <property type="entry name" value="E2F-DP heterodimerization region"/>
    <property type="match status" value="1"/>
</dbReference>
<dbReference type="GO" id="GO:0090575">
    <property type="term" value="C:RNA polymerase II transcription regulator complex"/>
    <property type="evidence" value="ECO:0007669"/>
    <property type="project" value="TreeGrafter"/>
</dbReference>
<dbReference type="EMBL" id="KK103288">
    <property type="protein sequence ID" value="KIY95853.1"/>
    <property type="molecule type" value="Genomic_DNA"/>
</dbReference>
<keyword evidence="9" id="KW-1185">Reference proteome</keyword>
<dbReference type="AlphaFoldDB" id="A0A0D2KJ48"/>
<keyword evidence="5" id="KW-0539">Nucleus</keyword>
<dbReference type="STRING" id="145388.A0A0D2KJ48"/>
<dbReference type="Pfam" id="PF02319">
    <property type="entry name" value="WHD_E2F_TDP"/>
    <property type="match status" value="1"/>
</dbReference>
<dbReference type="InterPro" id="IPR015633">
    <property type="entry name" value="E2F"/>
</dbReference>
<evidence type="ECO:0000313" key="8">
    <source>
        <dbReference type="EMBL" id="KIY95853.1"/>
    </source>
</evidence>
<sequence>MREDHEDDQDWQSPTRLGKRKTSRRMARSPDEKPSRETANYGTGCRFDSSLGMLTKKFLNLIEKAEDGILDLNQAAEELQVQKRRIYDITNVLEGVGLIEKKSKNNILWKPMVMEPAVLPGPDADAQQEMLDALNQQTAMLRDQEGALDAQIASVMDALRGMTEHPANKPYLFVTDEDITGLPCFAHGLTMSLIGLNCC</sequence>
<dbReference type="GO" id="GO:0000981">
    <property type="term" value="F:DNA-binding transcription factor activity, RNA polymerase II-specific"/>
    <property type="evidence" value="ECO:0007669"/>
    <property type="project" value="TreeGrafter"/>
</dbReference>
<dbReference type="GO" id="GO:0000978">
    <property type="term" value="F:RNA polymerase II cis-regulatory region sequence-specific DNA binding"/>
    <property type="evidence" value="ECO:0007669"/>
    <property type="project" value="InterPro"/>
</dbReference>
<dbReference type="Gene3D" id="6.10.250.540">
    <property type="match status" value="1"/>
</dbReference>
<keyword evidence="3 5" id="KW-0238">DNA-binding</keyword>
<comment type="subcellular location">
    <subcellularLocation>
        <location evidence="5">Nucleus</location>
    </subcellularLocation>
</comment>
<dbReference type="SMART" id="SM01372">
    <property type="entry name" value="E2F_TDP"/>
    <property type="match status" value="1"/>
</dbReference>
<proteinExistence type="inferred from homology"/>
<dbReference type="RefSeq" id="XP_013894873.1">
    <property type="nucleotide sequence ID" value="XM_014039419.1"/>
</dbReference>
<dbReference type="Proteomes" id="UP000054498">
    <property type="component" value="Unassembled WGS sequence"/>
</dbReference>
<accession>A0A0D2KJ48</accession>
<feature type="region of interest" description="Disordered" evidence="6">
    <location>
        <begin position="1"/>
        <end position="44"/>
    </location>
</feature>
<name>A0A0D2KJ48_9CHLO</name>
<comment type="similarity">
    <text evidence="1 5">Belongs to the E2F/DP family.</text>
</comment>
<evidence type="ECO:0000256" key="3">
    <source>
        <dbReference type="ARBA" id="ARBA00023125"/>
    </source>
</evidence>
<dbReference type="FunFam" id="1.10.10.10:FF:000008">
    <property type="entry name" value="E2F transcription factor 1"/>
    <property type="match status" value="1"/>
</dbReference>
<feature type="compositionally biased region" description="Basic residues" evidence="6">
    <location>
        <begin position="17"/>
        <end position="27"/>
    </location>
</feature>
<dbReference type="InterPro" id="IPR036388">
    <property type="entry name" value="WH-like_DNA-bd_sf"/>
</dbReference>
<dbReference type="InterPro" id="IPR037241">
    <property type="entry name" value="E2F-DP_heterodim"/>
</dbReference>
<dbReference type="PANTHER" id="PTHR12081:SF18">
    <property type="entry name" value="TRANSCRIPTION FACTOR E2F2-RELATED"/>
    <property type="match status" value="1"/>
</dbReference>
<gene>
    <name evidence="8" type="ORF">MNEG_12111</name>
</gene>
<dbReference type="InterPro" id="IPR036390">
    <property type="entry name" value="WH_DNA-bd_sf"/>
</dbReference>
<organism evidence="8 9">
    <name type="scientific">Monoraphidium neglectum</name>
    <dbReference type="NCBI Taxonomy" id="145388"/>
    <lineage>
        <taxon>Eukaryota</taxon>
        <taxon>Viridiplantae</taxon>
        <taxon>Chlorophyta</taxon>
        <taxon>core chlorophytes</taxon>
        <taxon>Chlorophyceae</taxon>
        <taxon>CS clade</taxon>
        <taxon>Sphaeropleales</taxon>
        <taxon>Selenastraceae</taxon>
        <taxon>Monoraphidium</taxon>
    </lineage>
</organism>
<dbReference type="InterPro" id="IPR003316">
    <property type="entry name" value="E2F_WHTH_DNA-bd_dom"/>
</dbReference>
<evidence type="ECO:0000256" key="5">
    <source>
        <dbReference type="RuleBase" id="RU003796"/>
    </source>
</evidence>
<evidence type="ECO:0000256" key="4">
    <source>
        <dbReference type="ARBA" id="ARBA00023163"/>
    </source>
</evidence>
<keyword evidence="2 5" id="KW-0805">Transcription regulation</keyword>
<dbReference type="KEGG" id="mng:MNEG_12111"/>
<dbReference type="SUPFAM" id="SSF46785">
    <property type="entry name" value="Winged helix' DNA-binding domain"/>
    <property type="match status" value="1"/>
</dbReference>
<dbReference type="GeneID" id="25729441"/>